<organism evidence="1 2">
    <name type="scientific">Nocardioides phosphati</name>
    <dbReference type="NCBI Taxonomy" id="1867775"/>
    <lineage>
        <taxon>Bacteria</taxon>
        <taxon>Bacillati</taxon>
        <taxon>Actinomycetota</taxon>
        <taxon>Actinomycetes</taxon>
        <taxon>Propionibacteriales</taxon>
        <taxon>Nocardioidaceae</taxon>
        <taxon>Nocardioides</taxon>
    </lineage>
</organism>
<evidence type="ECO:0008006" key="3">
    <source>
        <dbReference type="Google" id="ProtNLM"/>
    </source>
</evidence>
<comment type="caution">
    <text evidence="1">The sequence shown here is derived from an EMBL/GenBank/DDBJ whole genome shotgun (WGS) entry which is preliminary data.</text>
</comment>
<evidence type="ECO:0000313" key="1">
    <source>
        <dbReference type="EMBL" id="GGO85042.1"/>
    </source>
</evidence>
<accession>A0ABQ2N7Y1</accession>
<dbReference type="EMBL" id="BMNI01000001">
    <property type="protein sequence ID" value="GGO85042.1"/>
    <property type="molecule type" value="Genomic_DNA"/>
</dbReference>
<protein>
    <recommendedName>
        <fullName evidence="3">Secreted protein</fullName>
    </recommendedName>
</protein>
<keyword evidence="2" id="KW-1185">Reference proteome</keyword>
<name>A0ABQ2N7Y1_9ACTN</name>
<gene>
    <name evidence="1" type="ORF">GCM10011584_04040</name>
</gene>
<reference evidence="2" key="1">
    <citation type="journal article" date="2019" name="Int. J. Syst. Evol. Microbiol.">
        <title>The Global Catalogue of Microorganisms (GCM) 10K type strain sequencing project: providing services to taxonomists for standard genome sequencing and annotation.</title>
        <authorList>
            <consortium name="The Broad Institute Genomics Platform"/>
            <consortium name="The Broad Institute Genome Sequencing Center for Infectious Disease"/>
            <person name="Wu L."/>
            <person name="Ma J."/>
        </authorList>
    </citation>
    <scope>NUCLEOTIDE SEQUENCE [LARGE SCALE GENOMIC DNA]</scope>
    <source>
        <strain evidence="2">CGMCC 4.7371</strain>
    </source>
</reference>
<proteinExistence type="predicted"/>
<dbReference type="RefSeq" id="WP_188782307.1">
    <property type="nucleotide sequence ID" value="NZ_BMNI01000001.1"/>
</dbReference>
<sequence length="226" mass="24642">MLYPTSSYDLRRRRLIVAGMATALLLIAFVTHAVLVHRSHSSNTGPTDTKPRIVELTPIGTEPVVTELSALRPTSDPETFVRQVAEAIFGWDTATLVTRTDHIEQLVTVADPTGESTPGLISDLDNYLPTQDAWVELAAYETRQWLTIDSVSTPSKWADAEAQAGGKLLPGTTALTISGTRHRSGVWEREPVASAHAVAFTVFIVCGPSYPECHLLRLSLIDKPLD</sequence>
<evidence type="ECO:0000313" key="2">
    <source>
        <dbReference type="Proteomes" id="UP000655410"/>
    </source>
</evidence>
<dbReference type="Proteomes" id="UP000655410">
    <property type="component" value="Unassembled WGS sequence"/>
</dbReference>